<dbReference type="AlphaFoldDB" id="A0A024UX59"/>
<dbReference type="RefSeq" id="XP_008861674.1">
    <property type="nucleotide sequence ID" value="XM_008863452.1"/>
</dbReference>
<dbReference type="STRING" id="157072.A0A024UX59"/>
<proteinExistence type="predicted"/>
<organism evidence="1">
    <name type="scientific">Aphanomyces invadans</name>
    <dbReference type="NCBI Taxonomy" id="157072"/>
    <lineage>
        <taxon>Eukaryota</taxon>
        <taxon>Sar</taxon>
        <taxon>Stramenopiles</taxon>
        <taxon>Oomycota</taxon>
        <taxon>Saprolegniomycetes</taxon>
        <taxon>Saprolegniales</taxon>
        <taxon>Verrucalvaceae</taxon>
        <taxon>Aphanomyces</taxon>
    </lineage>
</organism>
<sequence length="151" mass="16521">MSATAVPPAQTAEGGEEYLNSMNFRSLIEWLTAEALLSRPDDPLAFVRTVISEKLAQRSSGEAYNPDHAVAYIKQCYAEASASADENGRLCLRPKRDTTVTPSGDLASNKRLVLLEKLIQAFRVITMQLDPMEGNACAVPRTATPPQQHFV</sequence>
<dbReference type="eggNOG" id="KOG3689">
    <property type="taxonomic scope" value="Eukaryota"/>
</dbReference>
<name>A0A024UX59_9STRA</name>
<dbReference type="VEuPathDB" id="FungiDB:H310_00612"/>
<dbReference type="OrthoDB" id="164832at2759"/>
<accession>A0A024UX59</accession>
<gene>
    <name evidence="1" type="ORF">H310_00612</name>
</gene>
<dbReference type="EMBL" id="KI913952">
    <property type="protein sequence ID" value="ETW10263.1"/>
    <property type="molecule type" value="Genomic_DNA"/>
</dbReference>
<reference evidence="1" key="1">
    <citation type="submission" date="2013-12" db="EMBL/GenBank/DDBJ databases">
        <title>The Genome Sequence of Aphanomyces invadans NJM9701.</title>
        <authorList>
            <consortium name="The Broad Institute Genomics Platform"/>
            <person name="Russ C."/>
            <person name="Tyler B."/>
            <person name="van West P."/>
            <person name="Dieguez-Uribeondo J."/>
            <person name="Young S.K."/>
            <person name="Zeng Q."/>
            <person name="Gargeya S."/>
            <person name="Fitzgerald M."/>
            <person name="Abouelleil A."/>
            <person name="Alvarado L."/>
            <person name="Chapman S.B."/>
            <person name="Gainer-Dewar J."/>
            <person name="Goldberg J."/>
            <person name="Griggs A."/>
            <person name="Gujja S."/>
            <person name="Hansen M."/>
            <person name="Howarth C."/>
            <person name="Imamovic A."/>
            <person name="Ireland A."/>
            <person name="Larimer J."/>
            <person name="McCowan C."/>
            <person name="Murphy C."/>
            <person name="Pearson M."/>
            <person name="Poon T.W."/>
            <person name="Priest M."/>
            <person name="Roberts A."/>
            <person name="Saif S."/>
            <person name="Shea T."/>
            <person name="Sykes S."/>
            <person name="Wortman J."/>
            <person name="Nusbaum C."/>
            <person name="Birren B."/>
        </authorList>
    </citation>
    <scope>NUCLEOTIDE SEQUENCE [LARGE SCALE GENOMIC DNA]</scope>
    <source>
        <strain evidence="1">NJM9701</strain>
    </source>
</reference>
<evidence type="ECO:0000313" key="1">
    <source>
        <dbReference type="EMBL" id="ETW10263.1"/>
    </source>
</evidence>
<dbReference type="GeneID" id="20077662"/>
<protein>
    <submittedName>
        <fullName evidence="1">Uncharacterized protein</fullName>
    </submittedName>
</protein>